<dbReference type="EMBL" id="OKRB01000142">
    <property type="protein sequence ID" value="SPE30887.1"/>
    <property type="molecule type" value="Genomic_DNA"/>
</dbReference>
<accession>A0A2N9M639</accession>
<sequence>MHFHAAAGSQSSGRARQARMLLDPAAALQNALCQIAGFTATEAESFSIFRASLTK</sequence>
<evidence type="ECO:0000313" key="2">
    <source>
        <dbReference type="Proteomes" id="UP000239735"/>
    </source>
</evidence>
<protein>
    <submittedName>
        <fullName evidence="1">Uncharacterized protein</fullName>
    </submittedName>
</protein>
<dbReference type="Proteomes" id="UP000239735">
    <property type="component" value="Unassembled WGS sequence"/>
</dbReference>
<proteinExistence type="predicted"/>
<organism evidence="1 2">
    <name type="scientific">Candidatus Sulfuritelmatomonas gaucii</name>
    <dbReference type="NCBI Taxonomy" id="2043161"/>
    <lineage>
        <taxon>Bacteria</taxon>
        <taxon>Pseudomonadati</taxon>
        <taxon>Acidobacteriota</taxon>
        <taxon>Terriglobia</taxon>
        <taxon>Terriglobales</taxon>
        <taxon>Acidobacteriaceae</taxon>
        <taxon>Candidatus Sulfuritelmatomonas</taxon>
    </lineage>
</organism>
<dbReference type="AlphaFoldDB" id="A0A2N9M639"/>
<gene>
    <name evidence="1" type="ORF">SBA5_800005</name>
</gene>
<evidence type="ECO:0000313" key="1">
    <source>
        <dbReference type="EMBL" id="SPE30887.1"/>
    </source>
</evidence>
<reference evidence="2" key="1">
    <citation type="submission" date="2018-02" db="EMBL/GenBank/DDBJ databases">
        <authorList>
            <person name="Hausmann B."/>
        </authorList>
    </citation>
    <scope>NUCLEOTIDE SEQUENCE [LARGE SCALE GENOMIC DNA]</scope>
    <source>
        <strain evidence="2">Peat soil MAG SbA5</strain>
    </source>
</reference>
<name>A0A2N9M639_9BACT</name>